<proteinExistence type="inferred from homology"/>
<keyword evidence="6 11" id="KW-0375">Hydrogen ion transport</keyword>
<evidence type="ECO:0000256" key="9">
    <source>
        <dbReference type="ARBA" id="ARBA00023136"/>
    </source>
</evidence>
<evidence type="ECO:0000313" key="14">
    <source>
        <dbReference type="EMBL" id="MCU7693294.1"/>
    </source>
</evidence>
<evidence type="ECO:0000256" key="12">
    <source>
        <dbReference type="RuleBase" id="RU000483"/>
    </source>
</evidence>
<evidence type="ECO:0000256" key="1">
    <source>
        <dbReference type="ARBA" id="ARBA00004141"/>
    </source>
</evidence>
<dbReference type="CDD" id="cd00310">
    <property type="entry name" value="ATP-synt_Fo_a_6"/>
    <property type="match status" value="1"/>
</dbReference>
<dbReference type="NCBIfam" id="TIGR01131">
    <property type="entry name" value="ATP_synt_6_or_A"/>
    <property type="match status" value="1"/>
</dbReference>
<keyword evidence="4 11" id="KW-0138">CF(0)</keyword>
<feature type="transmembrane region" description="Helical" evidence="11">
    <location>
        <begin position="154"/>
        <end position="172"/>
    </location>
</feature>
<comment type="caution">
    <text evidence="14">The sequence shown here is derived from an EMBL/GenBank/DDBJ whole genome shotgun (WGS) entry which is preliminary data.</text>
</comment>
<keyword evidence="3 11" id="KW-0813">Transport</keyword>
<evidence type="ECO:0000313" key="15">
    <source>
        <dbReference type="Proteomes" id="UP001209317"/>
    </source>
</evidence>
<dbReference type="PRINTS" id="PR00123">
    <property type="entry name" value="ATPASEA"/>
</dbReference>
<dbReference type="Pfam" id="PF00119">
    <property type="entry name" value="ATP-synt_A"/>
    <property type="match status" value="1"/>
</dbReference>
<keyword evidence="13" id="KW-0732">Signal</keyword>
<dbReference type="InterPro" id="IPR045083">
    <property type="entry name" value="ATP_synth_F0_asu_bact/mt"/>
</dbReference>
<dbReference type="GO" id="GO:0045259">
    <property type="term" value="C:proton-transporting ATP synthase complex"/>
    <property type="evidence" value="ECO:0007669"/>
    <property type="project" value="UniProtKB-KW"/>
</dbReference>
<name>A0AAE3IKB8_9BACT</name>
<keyword evidence="9 11" id="KW-0472">Membrane</keyword>
<feature type="chain" id="PRO_5042272098" description="ATP synthase subunit a" evidence="13">
    <location>
        <begin position="28"/>
        <end position="394"/>
    </location>
</feature>
<keyword evidence="5 11" id="KW-0812">Transmembrane</keyword>
<protein>
    <recommendedName>
        <fullName evidence="11 12">ATP synthase subunit a</fullName>
    </recommendedName>
    <alternativeName>
        <fullName evidence="11">ATP synthase F0 sector subunit a</fullName>
    </alternativeName>
    <alternativeName>
        <fullName evidence="11">F-ATPase subunit 6</fullName>
    </alternativeName>
</protein>
<dbReference type="AlphaFoldDB" id="A0AAE3IKB8"/>
<dbReference type="InterPro" id="IPR035908">
    <property type="entry name" value="F0_ATP_A_sf"/>
</dbReference>
<evidence type="ECO:0000256" key="4">
    <source>
        <dbReference type="ARBA" id="ARBA00022547"/>
    </source>
</evidence>
<reference evidence="14" key="1">
    <citation type="submission" date="2022-10" db="EMBL/GenBank/DDBJ databases">
        <authorList>
            <person name="Kim H.S."/>
            <person name="Kim J.-S."/>
            <person name="Suh M.K."/>
            <person name="Eom M.K."/>
            <person name="Lee J.-S."/>
        </authorList>
    </citation>
    <scope>NUCLEOTIDE SEQUENCE</scope>
    <source>
        <strain evidence="14">LIP-5</strain>
    </source>
</reference>
<feature type="signal peptide" evidence="13">
    <location>
        <begin position="1"/>
        <end position="27"/>
    </location>
</feature>
<evidence type="ECO:0000256" key="6">
    <source>
        <dbReference type="ARBA" id="ARBA00022781"/>
    </source>
</evidence>
<evidence type="ECO:0000256" key="8">
    <source>
        <dbReference type="ARBA" id="ARBA00023065"/>
    </source>
</evidence>
<gene>
    <name evidence="11 14" type="primary">atpB</name>
    <name evidence="14" type="ORF">OD355_02045</name>
</gene>
<evidence type="ECO:0000256" key="10">
    <source>
        <dbReference type="ARBA" id="ARBA00023310"/>
    </source>
</evidence>
<keyword evidence="10 11" id="KW-0066">ATP synthesis</keyword>
<sequence length="394" mass="43059">MASKGYRFFIRIHFIVVLSLFCCISYAQDSSALMSVAQEERVEKAEFNAGNAIIHHVLDAHEFHFFSIGDFHASLPLPVILYSPAKGVDMFLSSKFGHAGHLQPYKGYRMVDEHYIEEQKALGVDSAAVAGLHAGSIVAEDGSKVYDLSITKNVAQMLLSAILLILIMTSVAKSARRNGPNKAPTGLQNLIEPVITFVRDDIARPNLYGKHNRYMPFLLTLFFFILINNLLGLIPGAANSSGNIAFTGVLALIAFVYILISTNKEFWAHTLWAPGIPVPVKLILAPVELLSLLIKPAALMIRLFANMTAGHIIILSFISLIFIFGNMSTVAGAGFAPVSIAFAIFMYCIELLVAFIQAFIFTMLTAVFIGQSIEPSTHGDHAHAHDDKHEIAAA</sequence>
<dbReference type="EMBL" id="JAOTPL010000002">
    <property type="protein sequence ID" value="MCU7693294.1"/>
    <property type="molecule type" value="Genomic_DNA"/>
</dbReference>
<evidence type="ECO:0000256" key="7">
    <source>
        <dbReference type="ARBA" id="ARBA00022989"/>
    </source>
</evidence>
<dbReference type="PANTHER" id="PTHR11410">
    <property type="entry name" value="ATP SYNTHASE SUBUNIT A"/>
    <property type="match status" value="1"/>
</dbReference>
<dbReference type="PANTHER" id="PTHR11410:SF0">
    <property type="entry name" value="ATP SYNTHASE SUBUNIT A"/>
    <property type="match status" value="1"/>
</dbReference>
<comment type="function">
    <text evidence="11 12">Key component of the proton channel; it plays a direct role in the translocation of protons across the membrane.</text>
</comment>
<feature type="transmembrane region" description="Helical" evidence="11">
    <location>
        <begin position="240"/>
        <end position="260"/>
    </location>
</feature>
<evidence type="ECO:0000256" key="11">
    <source>
        <dbReference type="HAMAP-Rule" id="MF_01393"/>
    </source>
</evidence>
<keyword evidence="8 11" id="KW-0406">Ion transport</keyword>
<feature type="transmembrane region" description="Helical" evidence="11">
    <location>
        <begin position="303"/>
        <end position="324"/>
    </location>
</feature>
<feature type="transmembrane region" description="Helical" evidence="11">
    <location>
        <begin position="344"/>
        <end position="369"/>
    </location>
</feature>
<dbReference type="GO" id="GO:0046933">
    <property type="term" value="F:proton-transporting ATP synthase activity, rotational mechanism"/>
    <property type="evidence" value="ECO:0007669"/>
    <property type="project" value="UniProtKB-UniRule"/>
</dbReference>
<dbReference type="InterPro" id="IPR000568">
    <property type="entry name" value="ATP_synth_F0_asu"/>
</dbReference>
<evidence type="ECO:0000256" key="3">
    <source>
        <dbReference type="ARBA" id="ARBA00022448"/>
    </source>
</evidence>
<dbReference type="GO" id="GO:0005886">
    <property type="term" value="C:plasma membrane"/>
    <property type="evidence" value="ECO:0007669"/>
    <property type="project" value="UniProtKB-SubCell"/>
</dbReference>
<comment type="subcellular location">
    <subcellularLocation>
        <location evidence="11 12">Cell membrane</location>
        <topology evidence="11 12">Multi-pass membrane protein</topology>
    </subcellularLocation>
    <subcellularLocation>
        <location evidence="1">Membrane</location>
        <topology evidence="1">Multi-pass membrane protein</topology>
    </subcellularLocation>
</comment>
<dbReference type="SUPFAM" id="SSF81336">
    <property type="entry name" value="F1F0 ATP synthase subunit A"/>
    <property type="match status" value="1"/>
</dbReference>
<keyword evidence="11" id="KW-1003">Cell membrane</keyword>
<evidence type="ECO:0000256" key="2">
    <source>
        <dbReference type="ARBA" id="ARBA00006810"/>
    </source>
</evidence>
<dbReference type="RefSeq" id="WP_263036780.1">
    <property type="nucleotide sequence ID" value="NZ_JAOTPL010000002.1"/>
</dbReference>
<dbReference type="HAMAP" id="MF_01393">
    <property type="entry name" value="ATP_synth_a_bact"/>
    <property type="match status" value="1"/>
</dbReference>
<dbReference type="Proteomes" id="UP001209317">
    <property type="component" value="Unassembled WGS sequence"/>
</dbReference>
<comment type="similarity">
    <text evidence="2 11 12">Belongs to the ATPase A chain family.</text>
</comment>
<keyword evidence="7 11" id="KW-1133">Transmembrane helix</keyword>
<organism evidence="14 15">
    <name type="scientific">Haoranjiania flava</name>
    <dbReference type="NCBI Taxonomy" id="1856322"/>
    <lineage>
        <taxon>Bacteria</taxon>
        <taxon>Pseudomonadati</taxon>
        <taxon>Bacteroidota</taxon>
        <taxon>Chitinophagia</taxon>
        <taxon>Chitinophagales</taxon>
        <taxon>Chitinophagaceae</taxon>
        <taxon>Haoranjiania</taxon>
    </lineage>
</organism>
<feature type="transmembrane region" description="Helical" evidence="11">
    <location>
        <begin position="214"/>
        <end position="234"/>
    </location>
</feature>
<accession>A0AAE3IKB8</accession>
<evidence type="ECO:0000256" key="5">
    <source>
        <dbReference type="ARBA" id="ARBA00022692"/>
    </source>
</evidence>
<evidence type="ECO:0000256" key="13">
    <source>
        <dbReference type="SAM" id="SignalP"/>
    </source>
</evidence>
<dbReference type="Gene3D" id="1.20.120.220">
    <property type="entry name" value="ATP synthase, F0 complex, subunit A"/>
    <property type="match status" value="1"/>
</dbReference>
<keyword evidence="15" id="KW-1185">Reference proteome</keyword>